<keyword evidence="4" id="KW-0378">Hydrolase</keyword>
<keyword evidence="2" id="KW-0540">Nuclease</keyword>
<dbReference type="GO" id="GO:0016787">
    <property type="term" value="F:hydrolase activity"/>
    <property type="evidence" value="ECO:0007669"/>
    <property type="project" value="UniProtKB-KW"/>
</dbReference>
<dbReference type="NCBIfam" id="TIGR00255">
    <property type="entry name" value="YicC/YloC family endoribonuclease"/>
    <property type="match status" value="1"/>
</dbReference>
<gene>
    <name evidence="8" type="ORF">SAMN05444401_1337</name>
</gene>
<dbReference type="PANTHER" id="PTHR30636">
    <property type="entry name" value="UPF0701 PROTEIN YICC"/>
    <property type="match status" value="1"/>
</dbReference>
<dbReference type="AlphaFoldDB" id="A0A1M6D4L9"/>
<dbReference type="STRING" id="1121298.SAMN05444401_1337"/>
<feature type="domain" description="Endoribonuclease YicC-like N-terminal" evidence="6">
    <location>
        <begin position="3"/>
        <end position="157"/>
    </location>
</feature>
<sequence>MANSMTGFGRAASGENSNRNFMVEIKSVNHRFLDINVKMPKSLFSLEDKIRKLISEKLSRGKVDVFITYKNYNKSDLEASLNSNLADSYIKCLQELQERYNIKNDISTSLIARFPDVIYTEEKEENMDEIWNEISSAMNNSLIMLKEMREREGEKLKADIITKCKDIEKDVNSIKHLSEKVVVNYKNKLTERLAELLGNIPVDENRISLELAIFADRASIDEELTRLYSHIDQLVNTLNVSEPIGRKLDFIVQEMNREANTIASKSSDLEITNFALNIKNNIEKIREQIQNIE</sequence>
<evidence type="ECO:0000256" key="4">
    <source>
        <dbReference type="ARBA" id="ARBA00022801"/>
    </source>
</evidence>
<evidence type="ECO:0000256" key="3">
    <source>
        <dbReference type="ARBA" id="ARBA00022759"/>
    </source>
</evidence>
<evidence type="ECO:0000256" key="1">
    <source>
        <dbReference type="ARBA" id="ARBA00001968"/>
    </source>
</evidence>
<organism evidence="8 9">
    <name type="scientific">Clostridium amylolyticum</name>
    <dbReference type="NCBI Taxonomy" id="1121298"/>
    <lineage>
        <taxon>Bacteria</taxon>
        <taxon>Bacillati</taxon>
        <taxon>Bacillota</taxon>
        <taxon>Clostridia</taxon>
        <taxon>Eubacteriales</taxon>
        <taxon>Clostridiaceae</taxon>
        <taxon>Clostridium</taxon>
    </lineage>
</organism>
<keyword evidence="3" id="KW-0255">Endonuclease</keyword>
<protein>
    <submittedName>
        <fullName evidence="8">TIGR00255 family protein</fullName>
    </submittedName>
</protein>
<dbReference type="Pfam" id="PF08340">
    <property type="entry name" value="YicC-like_C"/>
    <property type="match status" value="1"/>
</dbReference>
<dbReference type="GO" id="GO:0004521">
    <property type="term" value="F:RNA endonuclease activity"/>
    <property type="evidence" value="ECO:0007669"/>
    <property type="project" value="InterPro"/>
</dbReference>
<name>A0A1M6D4L9_9CLOT</name>
<evidence type="ECO:0000259" key="7">
    <source>
        <dbReference type="Pfam" id="PF08340"/>
    </source>
</evidence>
<dbReference type="PANTHER" id="PTHR30636:SF3">
    <property type="entry name" value="UPF0701 PROTEIN YICC"/>
    <property type="match status" value="1"/>
</dbReference>
<evidence type="ECO:0000259" key="6">
    <source>
        <dbReference type="Pfam" id="PF03755"/>
    </source>
</evidence>
<dbReference type="InterPro" id="IPR013551">
    <property type="entry name" value="YicC-like_C"/>
</dbReference>
<dbReference type="InterPro" id="IPR005229">
    <property type="entry name" value="YicC/YloC-like"/>
</dbReference>
<dbReference type="InterPro" id="IPR013527">
    <property type="entry name" value="YicC-like_N"/>
</dbReference>
<dbReference type="Proteomes" id="UP000184080">
    <property type="component" value="Unassembled WGS sequence"/>
</dbReference>
<comment type="cofactor">
    <cofactor evidence="1">
        <name>a divalent metal cation</name>
        <dbReference type="ChEBI" id="CHEBI:60240"/>
    </cofactor>
</comment>
<dbReference type="OrthoDB" id="9771229at2"/>
<reference evidence="8 9" key="1">
    <citation type="submission" date="2016-11" db="EMBL/GenBank/DDBJ databases">
        <authorList>
            <person name="Jaros S."/>
            <person name="Januszkiewicz K."/>
            <person name="Wedrychowicz H."/>
        </authorList>
    </citation>
    <scope>NUCLEOTIDE SEQUENCE [LARGE SCALE GENOMIC DNA]</scope>
    <source>
        <strain evidence="8 9">DSM 21864</strain>
    </source>
</reference>
<dbReference type="EMBL" id="FQZO01000001">
    <property type="protein sequence ID" value="SHI68176.1"/>
    <property type="molecule type" value="Genomic_DNA"/>
</dbReference>
<evidence type="ECO:0000313" key="9">
    <source>
        <dbReference type="Proteomes" id="UP000184080"/>
    </source>
</evidence>
<comment type="similarity">
    <text evidence="5">Belongs to the YicC/YloC family.</text>
</comment>
<accession>A0A1M6D4L9</accession>
<proteinExistence type="inferred from homology"/>
<keyword evidence="9" id="KW-1185">Reference proteome</keyword>
<evidence type="ECO:0000256" key="2">
    <source>
        <dbReference type="ARBA" id="ARBA00022722"/>
    </source>
</evidence>
<dbReference type="RefSeq" id="WP_073004806.1">
    <property type="nucleotide sequence ID" value="NZ_FQZO01000001.1"/>
</dbReference>
<evidence type="ECO:0000256" key="5">
    <source>
        <dbReference type="ARBA" id="ARBA00035648"/>
    </source>
</evidence>
<dbReference type="Pfam" id="PF03755">
    <property type="entry name" value="YicC-like_N"/>
    <property type="match status" value="1"/>
</dbReference>
<evidence type="ECO:0000313" key="8">
    <source>
        <dbReference type="EMBL" id="SHI68176.1"/>
    </source>
</evidence>
<feature type="domain" description="Endoribonuclease YicC-like C-terminal" evidence="7">
    <location>
        <begin position="174"/>
        <end position="293"/>
    </location>
</feature>